<comment type="caution">
    <text evidence="2">The sequence shown here is derived from an EMBL/GenBank/DDBJ whole genome shotgun (WGS) entry which is preliminary data.</text>
</comment>
<reference evidence="2 3" key="1">
    <citation type="submission" date="2019-11" db="EMBL/GenBank/DDBJ databases">
        <title>Gordonia sp. nov., a novel actinobacterium isolated from mangrove soil in Hainan.</title>
        <authorList>
            <person name="Huang X."/>
            <person name="Xie Y."/>
            <person name="Chu X."/>
            <person name="Xiao K."/>
        </authorList>
    </citation>
    <scope>NUCLEOTIDE SEQUENCE [LARGE SCALE GENOMIC DNA]</scope>
    <source>
        <strain evidence="2 3">HNM0687</strain>
    </source>
</reference>
<keyword evidence="3" id="KW-1185">Reference proteome</keyword>
<name>A0A6L7GML7_9ACTN</name>
<evidence type="ECO:0000313" key="2">
    <source>
        <dbReference type="EMBL" id="MXP20832.1"/>
    </source>
</evidence>
<keyword evidence="2" id="KW-0813">Transport</keyword>
<keyword evidence="2" id="KW-0762">Sugar transport</keyword>
<accession>A0A6L7GML7</accession>
<proteinExistence type="predicted"/>
<protein>
    <submittedName>
        <fullName evidence="2">Facilitated glucose transporter</fullName>
    </submittedName>
</protein>
<dbReference type="Proteomes" id="UP000475545">
    <property type="component" value="Unassembled WGS sequence"/>
</dbReference>
<evidence type="ECO:0000256" key="1">
    <source>
        <dbReference type="SAM" id="Phobius"/>
    </source>
</evidence>
<dbReference type="AlphaFoldDB" id="A0A6L7GML7"/>
<organism evidence="2 3">
    <name type="scientific">Gordonia mangrovi</name>
    <dbReference type="NCBI Taxonomy" id="2665643"/>
    <lineage>
        <taxon>Bacteria</taxon>
        <taxon>Bacillati</taxon>
        <taxon>Actinomycetota</taxon>
        <taxon>Actinomycetes</taxon>
        <taxon>Mycobacteriales</taxon>
        <taxon>Gordoniaceae</taxon>
        <taxon>Gordonia</taxon>
    </lineage>
</organism>
<feature type="transmembrane region" description="Helical" evidence="1">
    <location>
        <begin position="93"/>
        <end position="113"/>
    </location>
</feature>
<dbReference type="EMBL" id="WMBR01000001">
    <property type="protein sequence ID" value="MXP20832.1"/>
    <property type="molecule type" value="Genomic_DNA"/>
</dbReference>
<evidence type="ECO:0000313" key="3">
    <source>
        <dbReference type="Proteomes" id="UP000475545"/>
    </source>
</evidence>
<sequence>MRPVDRFLLALLVVDGFVVGLLSVAFAYLRVGGVAFPVAAVLAGIVNCVLLWLTAAISDGPARYLPLLAWLLALVVGALPGPGGDVVLSPDGALMLPTLGLLAIGAGLPFVLVRSGRLPAPDDT</sequence>
<keyword evidence="1" id="KW-0812">Transmembrane</keyword>
<feature type="transmembrane region" description="Helical" evidence="1">
    <location>
        <begin position="64"/>
        <end position="81"/>
    </location>
</feature>
<feature type="transmembrane region" description="Helical" evidence="1">
    <location>
        <begin position="34"/>
        <end position="57"/>
    </location>
</feature>
<keyword evidence="1" id="KW-0472">Membrane</keyword>
<keyword evidence="1" id="KW-1133">Transmembrane helix</keyword>
<gene>
    <name evidence="2" type="ORF">GIY30_05620</name>
</gene>
<feature type="transmembrane region" description="Helical" evidence="1">
    <location>
        <begin position="7"/>
        <end position="28"/>
    </location>
</feature>
<dbReference type="RefSeq" id="WP_160900915.1">
    <property type="nucleotide sequence ID" value="NZ_CP102850.1"/>
</dbReference>